<dbReference type="Pfam" id="PF03024">
    <property type="entry name" value="Folate_rec"/>
    <property type="match status" value="1"/>
</dbReference>
<proteinExistence type="predicted"/>
<evidence type="ECO:0000313" key="5">
    <source>
        <dbReference type="EMBL" id="CAH1239417.1"/>
    </source>
</evidence>
<reference evidence="5" key="1">
    <citation type="submission" date="2022-01" db="EMBL/GenBank/DDBJ databases">
        <authorList>
            <person name="Braso-Vives M."/>
        </authorList>
    </citation>
    <scope>NUCLEOTIDE SEQUENCE</scope>
</reference>
<dbReference type="OrthoDB" id="5982264at2759"/>
<keyword evidence="2" id="KW-1015">Disulfide bond</keyword>
<keyword evidence="6" id="KW-1185">Reference proteome</keyword>
<organism evidence="5 6">
    <name type="scientific">Branchiostoma lanceolatum</name>
    <name type="common">Common lancelet</name>
    <name type="synonym">Amphioxus lanceolatum</name>
    <dbReference type="NCBI Taxonomy" id="7740"/>
    <lineage>
        <taxon>Eukaryota</taxon>
        <taxon>Metazoa</taxon>
        <taxon>Chordata</taxon>
        <taxon>Cephalochordata</taxon>
        <taxon>Leptocardii</taxon>
        <taxon>Amphioxiformes</taxon>
        <taxon>Branchiostomatidae</taxon>
        <taxon>Branchiostoma</taxon>
    </lineage>
</organism>
<dbReference type="InterPro" id="IPR018143">
    <property type="entry name" value="Folate_rcpt-like"/>
</dbReference>
<feature type="domain" description="Folate receptor-like" evidence="4">
    <location>
        <begin position="32"/>
        <end position="135"/>
    </location>
</feature>
<evidence type="ECO:0000256" key="2">
    <source>
        <dbReference type="ARBA" id="ARBA00023157"/>
    </source>
</evidence>
<dbReference type="Proteomes" id="UP000838412">
    <property type="component" value="Chromosome 11"/>
</dbReference>
<keyword evidence="1 3" id="KW-0732">Signal</keyword>
<evidence type="ECO:0000259" key="4">
    <source>
        <dbReference type="Pfam" id="PF03024"/>
    </source>
</evidence>
<dbReference type="EMBL" id="OV696696">
    <property type="protein sequence ID" value="CAH1239417.1"/>
    <property type="molecule type" value="Genomic_DNA"/>
</dbReference>
<evidence type="ECO:0000313" key="6">
    <source>
        <dbReference type="Proteomes" id="UP000838412"/>
    </source>
</evidence>
<name>A0A8J9W7K2_BRALA</name>
<evidence type="ECO:0000256" key="3">
    <source>
        <dbReference type="SAM" id="SignalP"/>
    </source>
</evidence>
<feature type="signal peptide" evidence="3">
    <location>
        <begin position="1"/>
        <end position="24"/>
    </location>
</feature>
<protein>
    <submittedName>
        <fullName evidence="5">Hypp5823 protein</fullName>
    </submittedName>
</protein>
<gene>
    <name evidence="5" type="primary">Hypp5823</name>
    <name evidence="5" type="ORF">BLAG_LOCUS3730</name>
</gene>
<feature type="chain" id="PRO_5035448335" evidence="3">
    <location>
        <begin position="25"/>
        <end position="191"/>
    </location>
</feature>
<accession>A0A8J9W7K2</accession>
<sequence>MAAGGINFAVFVLVFSVFACLCCCESHQNNVCTYYYDTRYSEPQGNLANCTWYSNNCCCRRTEVTSVASSMYPLFGATQKCRNVLNYMMCYFCSPEQYLWYYDNRVHVCGRFCELVYRECGSASYEGVAIASAYESGWDFCQAQTYLVSDELPCFDYDPKVFGGGGVVKGWRGGIAGLALLVLIVNFRYSM</sequence>
<dbReference type="AlphaFoldDB" id="A0A8J9W7K2"/>
<evidence type="ECO:0000256" key="1">
    <source>
        <dbReference type="ARBA" id="ARBA00022729"/>
    </source>
</evidence>